<dbReference type="PANTHER" id="PTHR24221:SF614">
    <property type="entry name" value="GLUTATHIONE_L-CYSTEINE TRANSPORT SYSTEM ATP-BINDING_PERMEASE PROTEIN CYDC"/>
    <property type="match status" value="1"/>
</dbReference>
<protein>
    <submittedName>
        <fullName evidence="10">Thiol reductant ABC exporter subunit CydD</fullName>
    </submittedName>
</protein>
<accession>A0ABW4J9N8</accession>
<keyword evidence="2 7" id="KW-0812">Transmembrane</keyword>
<evidence type="ECO:0000256" key="4">
    <source>
        <dbReference type="ARBA" id="ARBA00022840"/>
    </source>
</evidence>
<dbReference type="RefSeq" id="WP_125712222.1">
    <property type="nucleotide sequence ID" value="NZ_JBHTOP010000026.1"/>
</dbReference>
<evidence type="ECO:0000313" key="11">
    <source>
        <dbReference type="Proteomes" id="UP001597267"/>
    </source>
</evidence>
<dbReference type="CDD" id="cd18584">
    <property type="entry name" value="ABC_6TM_AarD_CydD"/>
    <property type="match status" value="1"/>
</dbReference>
<reference evidence="11" key="1">
    <citation type="journal article" date="2019" name="Int. J. Syst. Evol. Microbiol.">
        <title>The Global Catalogue of Microorganisms (GCM) 10K type strain sequencing project: providing services to taxonomists for standard genome sequencing and annotation.</title>
        <authorList>
            <consortium name="The Broad Institute Genomics Platform"/>
            <consortium name="The Broad Institute Genome Sequencing Center for Infectious Disease"/>
            <person name="Wu L."/>
            <person name="Ma J."/>
        </authorList>
    </citation>
    <scope>NUCLEOTIDE SEQUENCE [LARGE SCALE GENOMIC DNA]</scope>
    <source>
        <strain evidence="11">CCM 8896</strain>
    </source>
</reference>
<comment type="caution">
    <text evidence="10">The sequence shown here is derived from an EMBL/GenBank/DDBJ whole genome shotgun (WGS) entry which is preliminary data.</text>
</comment>
<feature type="transmembrane region" description="Helical" evidence="7">
    <location>
        <begin position="267"/>
        <end position="285"/>
    </location>
</feature>
<dbReference type="SUPFAM" id="SSF90123">
    <property type="entry name" value="ABC transporter transmembrane region"/>
    <property type="match status" value="1"/>
</dbReference>
<sequence length="585" mass="65415">MIDKRLFKLPGVTPVLIVAALLTLLQGGAIIMQAHYLTSVLVLSWRQQPLNTLTTGTILFAIAFLCRQLFIWIKNIILDRYADKASNDMRQQLLDKVYVAGSNDVAQSGTGKLVTVALDGINNVYNYFNLIFAKVMDMFIIPWMILIYIYFHSVRSGLILTLVFPVVILFMILLGFAAQDKADQQYAGFLKLSNHFVNALRGLSTLKFLGLSERYESNVYSVSEDYRRSTMDTLKIAILSTFALDWFTTLSIALLALFLGLGLIGGSIPLFPALVALILAPEFFLPIRDFGNDYHATLNGKNAMTDILDIIDRPTVAQSDTVAPDFQWDENSTLTANHFDLQYAPDPKQPTDLTDIQFTLKGYQKVGIIGMSGSGKSTLLDTIGGFLSPLTADDTATNNFTLNGENLPNMSQKNWQTQFSFIPQFPYLFADTIANNIRFYLPEASDEAVVQAAEKAGLTDFIHSLKDGFETKVGEGGRGISGGQAQRIALARAFLDQNRHILMFDEPTAHLDIETEYALKATMKPLFEQHLVLFATHRLHWLKEMDYILVMKDGRLVQQGTPTELADIAGEYQELTQHMQRRVTI</sequence>
<evidence type="ECO:0000256" key="3">
    <source>
        <dbReference type="ARBA" id="ARBA00022741"/>
    </source>
</evidence>
<feature type="transmembrane region" description="Helical" evidence="7">
    <location>
        <begin position="12"/>
        <end position="32"/>
    </location>
</feature>
<feature type="transmembrane region" description="Helical" evidence="7">
    <location>
        <begin position="236"/>
        <end position="261"/>
    </location>
</feature>
<keyword evidence="11" id="KW-1185">Reference proteome</keyword>
<dbReference type="InterPro" id="IPR003593">
    <property type="entry name" value="AAA+_ATPase"/>
</dbReference>
<dbReference type="InterPro" id="IPR039421">
    <property type="entry name" value="Type_1_exporter"/>
</dbReference>
<dbReference type="PROSITE" id="PS00211">
    <property type="entry name" value="ABC_TRANSPORTER_1"/>
    <property type="match status" value="1"/>
</dbReference>
<dbReference type="InterPro" id="IPR036640">
    <property type="entry name" value="ABC1_TM_sf"/>
</dbReference>
<evidence type="ECO:0000256" key="2">
    <source>
        <dbReference type="ARBA" id="ARBA00022692"/>
    </source>
</evidence>
<keyword evidence="6 7" id="KW-0472">Membrane</keyword>
<keyword evidence="4" id="KW-0067">ATP-binding</keyword>
<dbReference type="Gene3D" id="1.20.1560.10">
    <property type="entry name" value="ABC transporter type 1, transmembrane domain"/>
    <property type="match status" value="1"/>
</dbReference>
<evidence type="ECO:0000313" key="10">
    <source>
        <dbReference type="EMBL" id="MFD1672399.1"/>
    </source>
</evidence>
<dbReference type="Proteomes" id="UP001597267">
    <property type="component" value="Unassembled WGS sequence"/>
</dbReference>
<evidence type="ECO:0000256" key="1">
    <source>
        <dbReference type="ARBA" id="ARBA00004651"/>
    </source>
</evidence>
<proteinExistence type="predicted"/>
<dbReference type="InterPro" id="IPR017871">
    <property type="entry name" value="ABC_transporter-like_CS"/>
</dbReference>
<feature type="domain" description="ABC transporter" evidence="8">
    <location>
        <begin position="336"/>
        <end position="578"/>
    </location>
</feature>
<dbReference type="SUPFAM" id="SSF52540">
    <property type="entry name" value="P-loop containing nucleoside triphosphate hydrolases"/>
    <property type="match status" value="1"/>
</dbReference>
<dbReference type="PROSITE" id="PS50893">
    <property type="entry name" value="ABC_TRANSPORTER_2"/>
    <property type="match status" value="1"/>
</dbReference>
<evidence type="ECO:0000259" key="8">
    <source>
        <dbReference type="PROSITE" id="PS50893"/>
    </source>
</evidence>
<comment type="subcellular location">
    <subcellularLocation>
        <location evidence="1">Cell membrane</location>
        <topology evidence="1">Multi-pass membrane protein</topology>
    </subcellularLocation>
</comment>
<dbReference type="SMART" id="SM00382">
    <property type="entry name" value="AAA"/>
    <property type="match status" value="1"/>
</dbReference>
<dbReference type="InterPro" id="IPR027417">
    <property type="entry name" value="P-loop_NTPase"/>
</dbReference>
<evidence type="ECO:0000259" key="9">
    <source>
        <dbReference type="PROSITE" id="PS50929"/>
    </source>
</evidence>
<dbReference type="InterPro" id="IPR011527">
    <property type="entry name" value="ABC1_TM_dom"/>
</dbReference>
<dbReference type="Pfam" id="PF00664">
    <property type="entry name" value="ABC_membrane"/>
    <property type="match status" value="1"/>
</dbReference>
<feature type="transmembrane region" description="Helical" evidence="7">
    <location>
        <begin position="131"/>
        <end position="151"/>
    </location>
</feature>
<feature type="transmembrane region" description="Helical" evidence="7">
    <location>
        <begin position="52"/>
        <end position="73"/>
    </location>
</feature>
<dbReference type="PROSITE" id="PS50929">
    <property type="entry name" value="ABC_TM1F"/>
    <property type="match status" value="1"/>
</dbReference>
<feature type="domain" description="ABC transmembrane type-1" evidence="9">
    <location>
        <begin position="17"/>
        <end position="299"/>
    </location>
</feature>
<evidence type="ECO:0000256" key="7">
    <source>
        <dbReference type="SAM" id="Phobius"/>
    </source>
</evidence>
<evidence type="ECO:0000256" key="5">
    <source>
        <dbReference type="ARBA" id="ARBA00022989"/>
    </source>
</evidence>
<dbReference type="PANTHER" id="PTHR24221">
    <property type="entry name" value="ATP-BINDING CASSETTE SUB-FAMILY B"/>
    <property type="match status" value="1"/>
</dbReference>
<dbReference type="NCBIfam" id="TIGR02857">
    <property type="entry name" value="CydD"/>
    <property type="match status" value="1"/>
</dbReference>
<dbReference type="EMBL" id="JBHTOP010000026">
    <property type="protein sequence ID" value="MFD1672399.1"/>
    <property type="molecule type" value="Genomic_DNA"/>
</dbReference>
<dbReference type="Pfam" id="PF00005">
    <property type="entry name" value="ABC_tran"/>
    <property type="match status" value="1"/>
</dbReference>
<evidence type="ECO:0000256" key="6">
    <source>
        <dbReference type="ARBA" id="ARBA00023136"/>
    </source>
</evidence>
<keyword evidence="5 7" id="KW-1133">Transmembrane helix</keyword>
<dbReference type="InterPro" id="IPR014216">
    <property type="entry name" value="ABC_transptr_CydD"/>
</dbReference>
<keyword evidence="3" id="KW-0547">Nucleotide-binding</keyword>
<gene>
    <name evidence="10" type="primary">cydD</name>
    <name evidence="10" type="ORF">ACFQ5M_09840</name>
</gene>
<feature type="transmembrane region" description="Helical" evidence="7">
    <location>
        <begin position="157"/>
        <end position="178"/>
    </location>
</feature>
<organism evidence="10 11">
    <name type="scientific">Agrilactobacillus yilanensis</name>
    <dbReference type="NCBI Taxonomy" id="2485997"/>
    <lineage>
        <taxon>Bacteria</taxon>
        <taxon>Bacillati</taxon>
        <taxon>Bacillota</taxon>
        <taxon>Bacilli</taxon>
        <taxon>Lactobacillales</taxon>
        <taxon>Lactobacillaceae</taxon>
        <taxon>Agrilactobacillus</taxon>
    </lineage>
</organism>
<dbReference type="Gene3D" id="3.40.50.300">
    <property type="entry name" value="P-loop containing nucleotide triphosphate hydrolases"/>
    <property type="match status" value="1"/>
</dbReference>
<dbReference type="InterPro" id="IPR003439">
    <property type="entry name" value="ABC_transporter-like_ATP-bd"/>
</dbReference>
<name>A0ABW4J9N8_9LACO</name>